<keyword evidence="7 8" id="KW-0472">Membrane</keyword>
<gene>
    <name evidence="9" type="ORF">HM131_13495</name>
</gene>
<evidence type="ECO:0000256" key="7">
    <source>
        <dbReference type="ARBA" id="ARBA00023136"/>
    </source>
</evidence>
<dbReference type="PANTHER" id="PTHR30047">
    <property type="entry name" value="HIGH-AFFINITY CHOLINE TRANSPORT PROTEIN-RELATED"/>
    <property type="match status" value="1"/>
</dbReference>
<dbReference type="PANTHER" id="PTHR30047:SF7">
    <property type="entry name" value="HIGH-AFFINITY CHOLINE TRANSPORT PROTEIN"/>
    <property type="match status" value="1"/>
</dbReference>
<dbReference type="RefSeq" id="WP_085030261.1">
    <property type="nucleotide sequence ID" value="NZ_CP020772.1"/>
</dbReference>
<feature type="transmembrane region" description="Helical" evidence="8">
    <location>
        <begin position="345"/>
        <end position="370"/>
    </location>
</feature>
<keyword evidence="10" id="KW-1185">Reference proteome</keyword>
<feature type="transmembrane region" description="Helical" evidence="8">
    <location>
        <begin position="188"/>
        <end position="208"/>
    </location>
</feature>
<feature type="transmembrane region" description="Helical" evidence="8">
    <location>
        <begin position="6"/>
        <end position="28"/>
    </location>
</feature>
<reference evidence="9 10" key="1">
    <citation type="submission" date="2017-04" db="EMBL/GenBank/DDBJ databases">
        <title>The whole genome sequencing and assembly of Halobacillus mangrovi strain.</title>
        <authorList>
            <person name="Lee S.-J."/>
            <person name="Park M.-K."/>
            <person name="Kim J.-Y."/>
            <person name="Lee Y.-J."/>
            <person name="Yi H."/>
            <person name="Bahn Y.-S."/>
            <person name="Kim J.F."/>
            <person name="Lee D.-W."/>
        </authorList>
    </citation>
    <scope>NUCLEOTIDE SEQUENCE [LARGE SCALE GENOMIC DNA]</scope>
    <source>
        <strain evidence="9 10">KTB 131</strain>
    </source>
</reference>
<feature type="transmembrane region" description="Helical" evidence="8">
    <location>
        <begin position="470"/>
        <end position="490"/>
    </location>
</feature>
<evidence type="ECO:0000256" key="6">
    <source>
        <dbReference type="ARBA" id="ARBA00022989"/>
    </source>
</evidence>
<evidence type="ECO:0000313" key="9">
    <source>
        <dbReference type="EMBL" id="ARI77800.1"/>
    </source>
</evidence>
<dbReference type="KEGG" id="hmn:HM131_13495"/>
<dbReference type="Pfam" id="PF02028">
    <property type="entry name" value="BCCT"/>
    <property type="match status" value="1"/>
</dbReference>
<dbReference type="NCBIfam" id="TIGR00842">
    <property type="entry name" value="bcct"/>
    <property type="match status" value="1"/>
</dbReference>
<evidence type="ECO:0000313" key="10">
    <source>
        <dbReference type="Proteomes" id="UP000192527"/>
    </source>
</evidence>
<evidence type="ECO:0000256" key="1">
    <source>
        <dbReference type="ARBA" id="ARBA00004651"/>
    </source>
</evidence>
<protein>
    <recommendedName>
        <fullName evidence="11">Choline transporter</fullName>
    </recommendedName>
</protein>
<feature type="transmembrane region" description="Helical" evidence="8">
    <location>
        <begin position="228"/>
        <end position="248"/>
    </location>
</feature>
<feature type="transmembrane region" description="Helical" evidence="8">
    <location>
        <begin position="260"/>
        <end position="280"/>
    </location>
</feature>
<feature type="transmembrane region" description="Helical" evidence="8">
    <location>
        <begin position="49"/>
        <end position="67"/>
    </location>
</feature>
<sequence length="497" mass="55288">MKKTVIDWHFFIVTLLFLTVVCSSIFLFPETLYLWFDTIRIQINEAVGIVFLWAGMSALLFLLWVAFSSYGNIKLGKEQERPAFSSLSWIAMIFCAGIGSGIMYWGTIEWGFHMVDPPLGLAQNTASAIEWSAAYGMFHHGPTAWAIYTLPALPIAYIYHVKGQPILKISEACRPILRHYSDTWVGKGIDLFFVLGLLGASGTTLGISVPMMTAGVSQVTGIQESFQMNLMILMVCSLLFAGSVYVGLEKGIKTLSNINLYLILLFLSLIFILGPTVFIMEVSTNSIGLIANNFFRLNTWIDPIGKSGFPEKWTVFYWAWWIVYAPSIGLFIAKVSKGRTIQQMILGTIVFGPLGCWLFFSIIGNYGLFLQLSHVLNVTSFIQEGLPHQAIISIIHTLPLGGGMVALFTLLSMIFTATTYDTSSYIIAAVAQRSVDSDPERWNRLFWAFSLLLPPAALLFIGSLSTLQAVTILIAIPSCFILFLLSISFLKLMQERN</sequence>
<dbReference type="AlphaFoldDB" id="A0A1W5ZX00"/>
<feature type="transmembrane region" description="Helical" evidence="8">
    <location>
        <begin position="445"/>
        <end position="464"/>
    </location>
</feature>
<evidence type="ECO:0000256" key="2">
    <source>
        <dbReference type="ARBA" id="ARBA00005658"/>
    </source>
</evidence>
<dbReference type="OrthoDB" id="9775735at2"/>
<organism evidence="9 10">
    <name type="scientific">Halobacillus mangrovi</name>
    <dbReference type="NCBI Taxonomy" id="402384"/>
    <lineage>
        <taxon>Bacteria</taxon>
        <taxon>Bacillati</taxon>
        <taxon>Bacillota</taxon>
        <taxon>Bacilli</taxon>
        <taxon>Bacillales</taxon>
        <taxon>Bacillaceae</taxon>
        <taxon>Halobacillus</taxon>
    </lineage>
</organism>
<evidence type="ECO:0000256" key="4">
    <source>
        <dbReference type="ARBA" id="ARBA00022475"/>
    </source>
</evidence>
<comment type="subcellular location">
    <subcellularLocation>
        <location evidence="1">Cell membrane</location>
        <topology evidence="1">Multi-pass membrane protein</topology>
    </subcellularLocation>
</comment>
<feature type="transmembrane region" description="Helical" evidence="8">
    <location>
        <begin position="87"/>
        <end position="105"/>
    </location>
</feature>
<proteinExistence type="inferred from homology"/>
<dbReference type="Proteomes" id="UP000192527">
    <property type="component" value="Chromosome"/>
</dbReference>
<evidence type="ECO:0008006" key="11">
    <source>
        <dbReference type="Google" id="ProtNLM"/>
    </source>
</evidence>
<evidence type="ECO:0000256" key="5">
    <source>
        <dbReference type="ARBA" id="ARBA00022692"/>
    </source>
</evidence>
<keyword evidence="4" id="KW-1003">Cell membrane</keyword>
<keyword evidence="3" id="KW-0813">Transport</keyword>
<dbReference type="GO" id="GO:0005886">
    <property type="term" value="C:plasma membrane"/>
    <property type="evidence" value="ECO:0007669"/>
    <property type="project" value="UniProtKB-SubCell"/>
</dbReference>
<name>A0A1W5ZX00_9BACI</name>
<feature type="transmembrane region" description="Helical" evidence="8">
    <location>
        <begin position="390"/>
        <end position="415"/>
    </location>
</feature>
<comment type="similarity">
    <text evidence="2">Belongs to the BCCT transporter (TC 2.A.15) family.</text>
</comment>
<keyword evidence="5 8" id="KW-0812">Transmembrane</keyword>
<accession>A0A1W5ZX00</accession>
<dbReference type="GO" id="GO:0022857">
    <property type="term" value="F:transmembrane transporter activity"/>
    <property type="evidence" value="ECO:0007669"/>
    <property type="project" value="InterPro"/>
</dbReference>
<evidence type="ECO:0000256" key="8">
    <source>
        <dbReference type="SAM" id="Phobius"/>
    </source>
</evidence>
<keyword evidence="6 8" id="KW-1133">Transmembrane helix</keyword>
<dbReference type="EMBL" id="CP020772">
    <property type="protein sequence ID" value="ARI77800.1"/>
    <property type="molecule type" value="Genomic_DNA"/>
</dbReference>
<evidence type="ECO:0000256" key="3">
    <source>
        <dbReference type="ARBA" id="ARBA00022448"/>
    </source>
</evidence>
<dbReference type="InterPro" id="IPR000060">
    <property type="entry name" value="BCCT_transptr"/>
</dbReference>
<feature type="transmembrane region" description="Helical" evidence="8">
    <location>
        <begin position="315"/>
        <end position="333"/>
    </location>
</feature>